<keyword evidence="2" id="KW-1185">Reference proteome</keyword>
<organism evidence="1 2">
    <name type="scientific">Adhaeretor mobilis</name>
    <dbReference type="NCBI Taxonomy" id="1930276"/>
    <lineage>
        <taxon>Bacteria</taxon>
        <taxon>Pseudomonadati</taxon>
        <taxon>Planctomycetota</taxon>
        <taxon>Planctomycetia</taxon>
        <taxon>Pirellulales</taxon>
        <taxon>Lacipirellulaceae</taxon>
        <taxon>Adhaeretor</taxon>
    </lineage>
</organism>
<dbReference type="RefSeq" id="WP_145063360.1">
    <property type="nucleotide sequence ID" value="NZ_CP036263.1"/>
</dbReference>
<dbReference type="KEGG" id="amob:HG15A2_46240"/>
<gene>
    <name evidence="1" type="ORF">HG15A2_46240</name>
</gene>
<sequence>MNDPDPQLVHVVSYLQSELGYDSELPGNVPRHIKENYQMIRNIEDTLRGTGGELGVVGWISIFRRTWITLVALLGAAAGYMLNDVVDGIHAQTRPSVRVESRQ</sequence>
<dbReference type="AlphaFoldDB" id="A0A517N2C7"/>
<dbReference type="OrthoDB" id="283432at2"/>
<proteinExistence type="predicted"/>
<evidence type="ECO:0000313" key="2">
    <source>
        <dbReference type="Proteomes" id="UP000319852"/>
    </source>
</evidence>
<evidence type="ECO:0000313" key="1">
    <source>
        <dbReference type="EMBL" id="QDT01282.1"/>
    </source>
</evidence>
<accession>A0A517N2C7</accession>
<protein>
    <submittedName>
        <fullName evidence="1">Uncharacterized protein</fullName>
    </submittedName>
</protein>
<dbReference type="Proteomes" id="UP000319852">
    <property type="component" value="Chromosome"/>
</dbReference>
<dbReference type="EMBL" id="CP036263">
    <property type="protein sequence ID" value="QDT01282.1"/>
    <property type="molecule type" value="Genomic_DNA"/>
</dbReference>
<name>A0A517N2C7_9BACT</name>
<reference evidence="1 2" key="1">
    <citation type="submission" date="2019-02" db="EMBL/GenBank/DDBJ databases">
        <title>Deep-cultivation of Planctomycetes and their phenomic and genomic characterization uncovers novel biology.</title>
        <authorList>
            <person name="Wiegand S."/>
            <person name="Jogler M."/>
            <person name="Boedeker C."/>
            <person name="Pinto D."/>
            <person name="Vollmers J."/>
            <person name="Rivas-Marin E."/>
            <person name="Kohn T."/>
            <person name="Peeters S.H."/>
            <person name="Heuer A."/>
            <person name="Rast P."/>
            <person name="Oberbeckmann S."/>
            <person name="Bunk B."/>
            <person name="Jeske O."/>
            <person name="Meyerdierks A."/>
            <person name="Storesund J.E."/>
            <person name="Kallscheuer N."/>
            <person name="Luecker S."/>
            <person name="Lage O.M."/>
            <person name="Pohl T."/>
            <person name="Merkel B.J."/>
            <person name="Hornburger P."/>
            <person name="Mueller R.-W."/>
            <person name="Bruemmer F."/>
            <person name="Labrenz M."/>
            <person name="Spormann A.M."/>
            <person name="Op den Camp H."/>
            <person name="Overmann J."/>
            <person name="Amann R."/>
            <person name="Jetten M.S.M."/>
            <person name="Mascher T."/>
            <person name="Medema M.H."/>
            <person name="Devos D.P."/>
            <person name="Kaster A.-K."/>
            <person name="Ovreas L."/>
            <person name="Rohde M."/>
            <person name="Galperin M.Y."/>
            <person name="Jogler C."/>
        </authorList>
    </citation>
    <scope>NUCLEOTIDE SEQUENCE [LARGE SCALE GENOMIC DNA]</scope>
    <source>
        <strain evidence="1 2">HG15A2</strain>
    </source>
</reference>